<dbReference type="InterPro" id="IPR001173">
    <property type="entry name" value="Glyco_trans_2-like"/>
</dbReference>
<sequence length="353" mass="39822">MRETSWDIDCVIIGVNCEKTIERCLRSILASSYPGHLLHIYYCDGGSTDSSIAIARRFAQVRVFELNAEYPTPGAGRNQGWKNSSSPFVQFLDSDTILDSLWLSKAAEAMNDNRIGAVFGLRQEIHPERSVYNWIGNLEWNGPAGESDCFGGDVCIRRSALEKTDGYDETLVGGEDPELSRRIIRAGWHLIRLNAPMTMHDLAMTTVKQYMRRSFRSGYAYGAVRSREAAVKSSFWKYDFQKIVIKSGGFFCSTALSLLLMLSPLPVIVKIAALFLPLIGLSLLLSPRLFKVEKFMQEHHLNNKEAKIYGWHCSMVVLPQFFGIIRFYVGKLFNKPLKNKRRNLKTALSTAGS</sequence>
<dbReference type="SUPFAM" id="SSF53448">
    <property type="entry name" value="Nucleotide-diphospho-sugar transferases"/>
    <property type="match status" value="1"/>
</dbReference>
<evidence type="ECO:0000256" key="1">
    <source>
        <dbReference type="ARBA" id="ARBA00004236"/>
    </source>
</evidence>
<evidence type="ECO:0000256" key="2">
    <source>
        <dbReference type="ARBA" id="ARBA00022475"/>
    </source>
</evidence>
<dbReference type="OrthoDB" id="6307329at2"/>
<keyword evidence="2" id="KW-1003">Cell membrane</keyword>
<dbReference type="InterPro" id="IPR027791">
    <property type="entry name" value="Galactosyl_T_C"/>
</dbReference>
<evidence type="ECO:0000259" key="7">
    <source>
        <dbReference type="Pfam" id="PF00535"/>
    </source>
</evidence>
<feature type="transmembrane region" description="Helical" evidence="6">
    <location>
        <begin position="268"/>
        <end position="287"/>
    </location>
</feature>
<dbReference type="Gene3D" id="3.90.550.10">
    <property type="entry name" value="Spore Coat Polysaccharide Biosynthesis Protein SpsA, Chain A"/>
    <property type="match status" value="1"/>
</dbReference>
<evidence type="ECO:0000313" key="9">
    <source>
        <dbReference type="EMBL" id="ACF43939.1"/>
    </source>
</evidence>
<dbReference type="CAZy" id="GT2">
    <property type="family name" value="Glycosyltransferase Family 2"/>
</dbReference>
<organism evidence="9 10">
    <name type="scientific">Pelodictyon phaeoclathratiforme (strain DSM 5477 / BU-1)</name>
    <dbReference type="NCBI Taxonomy" id="324925"/>
    <lineage>
        <taxon>Bacteria</taxon>
        <taxon>Pseudomonadati</taxon>
        <taxon>Chlorobiota</taxon>
        <taxon>Chlorobiia</taxon>
        <taxon>Chlorobiales</taxon>
        <taxon>Chlorobiaceae</taxon>
        <taxon>Chlorobium/Pelodictyon group</taxon>
        <taxon>Pelodictyon</taxon>
    </lineage>
</organism>
<dbReference type="EMBL" id="CP001110">
    <property type="protein sequence ID" value="ACF43939.1"/>
    <property type="molecule type" value="Genomic_DNA"/>
</dbReference>
<evidence type="ECO:0000256" key="6">
    <source>
        <dbReference type="SAM" id="Phobius"/>
    </source>
</evidence>
<evidence type="ECO:0000256" key="3">
    <source>
        <dbReference type="ARBA" id="ARBA00022676"/>
    </source>
</evidence>
<dbReference type="HOGENOM" id="CLU_070021_0_0_10"/>
<evidence type="ECO:0000256" key="4">
    <source>
        <dbReference type="ARBA" id="ARBA00022679"/>
    </source>
</evidence>
<dbReference type="PANTHER" id="PTHR43646:SF2">
    <property type="entry name" value="GLYCOSYLTRANSFERASE 2-LIKE DOMAIN-CONTAINING PROTEIN"/>
    <property type="match status" value="1"/>
</dbReference>
<dbReference type="Proteomes" id="UP000002724">
    <property type="component" value="Chromosome"/>
</dbReference>
<dbReference type="STRING" id="324925.Ppha_1703"/>
<dbReference type="GO" id="GO:0005886">
    <property type="term" value="C:plasma membrane"/>
    <property type="evidence" value="ECO:0007669"/>
    <property type="project" value="UniProtKB-SubCell"/>
</dbReference>
<name>B4SAZ3_PELPB</name>
<dbReference type="KEGG" id="pph:Ppha_1703"/>
<dbReference type="Pfam" id="PF02709">
    <property type="entry name" value="Glyco_transf_7C"/>
    <property type="match status" value="1"/>
</dbReference>
<feature type="domain" description="Galactosyltransferase C-terminal" evidence="8">
    <location>
        <begin position="140"/>
        <end position="195"/>
    </location>
</feature>
<dbReference type="AlphaFoldDB" id="B4SAZ3"/>
<protein>
    <submittedName>
        <fullName evidence="9">Glycosyl transferase family 2</fullName>
    </submittedName>
</protein>
<evidence type="ECO:0000256" key="5">
    <source>
        <dbReference type="ARBA" id="ARBA00023136"/>
    </source>
</evidence>
<keyword evidence="6" id="KW-0812">Transmembrane</keyword>
<dbReference type="PANTHER" id="PTHR43646">
    <property type="entry name" value="GLYCOSYLTRANSFERASE"/>
    <property type="match status" value="1"/>
</dbReference>
<keyword evidence="10" id="KW-1185">Reference proteome</keyword>
<dbReference type="InterPro" id="IPR029044">
    <property type="entry name" value="Nucleotide-diphossugar_trans"/>
</dbReference>
<accession>B4SAZ3</accession>
<dbReference type="Pfam" id="PF00535">
    <property type="entry name" value="Glycos_transf_2"/>
    <property type="match status" value="1"/>
</dbReference>
<dbReference type="eggNOG" id="COG1215">
    <property type="taxonomic scope" value="Bacteria"/>
</dbReference>
<feature type="domain" description="Glycosyltransferase 2-like" evidence="7">
    <location>
        <begin position="11"/>
        <end position="137"/>
    </location>
</feature>
<evidence type="ECO:0000313" key="10">
    <source>
        <dbReference type="Proteomes" id="UP000002724"/>
    </source>
</evidence>
<evidence type="ECO:0000259" key="8">
    <source>
        <dbReference type="Pfam" id="PF02709"/>
    </source>
</evidence>
<gene>
    <name evidence="9" type="ordered locus">Ppha_1703</name>
</gene>
<comment type="subcellular location">
    <subcellularLocation>
        <location evidence="1">Cell membrane</location>
    </subcellularLocation>
</comment>
<keyword evidence="5 6" id="KW-0472">Membrane</keyword>
<feature type="transmembrane region" description="Helical" evidence="6">
    <location>
        <begin position="308"/>
        <end position="329"/>
    </location>
</feature>
<proteinExistence type="predicted"/>
<dbReference type="GO" id="GO:0016757">
    <property type="term" value="F:glycosyltransferase activity"/>
    <property type="evidence" value="ECO:0007669"/>
    <property type="project" value="UniProtKB-KW"/>
</dbReference>
<reference evidence="9 10" key="1">
    <citation type="submission" date="2008-06" db="EMBL/GenBank/DDBJ databases">
        <title>Complete sequence of Pelodictyon phaeoclathratiforme BU-1.</title>
        <authorList>
            <consortium name="US DOE Joint Genome Institute"/>
            <person name="Lucas S."/>
            <person name="Copeland A."/>
            <person name="Lapidus A."/>
            <person name="Glavina del Rio T."/>
            <person name="Dalin E."/>
            <person name="Tice H."/>
            <person name="Bruce D."/>
            <person name="Goodwin L."/>
            <person name="Pitluck S."/>
            <person name="Schmutz J."/>
            <person name="Larimer F."/>
            <person name="Land M."/>
            <person name="Hauser L."/>
            <person name="Kyrpides N."/>
            <person name="Mikhailova N."/>
            <person name="Liu Z."/>
            <person name="Li T."/>
            <person name="Zhao F."/>
            <person name="Overmann J."/>
            <person name="Bryant D.A."/>
            <person name="Richardson P."/>
        </authorList>
    </citation>
    <scope>NUCLEOTIDE SEQUENCE [LARGE SCALE GENOMIC DNA]</scope>
    <source>
        <strain evidence="10">DSM 5477 / BU-1</strain>
    </source>
</reference>
<keyword evidence="6" id="KW-1133">Transmembrane helix</keyword>
<dbReference type="RefSeq" id="WP_012508426.1">
    <property type="nucleotide sequence ID" value="NC_011060.1"/>
</dbReference>
<keyword evidence="4 9" id="KW-0808">Transferase</keyword>
<keyword evidence="3" id="KW-0328">Glycosyltransferase</keyword>